<reference evidence="1 2" key="1">
    <citation type="submission" date="2019-08" db="EMBL/GenBank/DDBJ databases">
        <title>Bradyrhizobium hipponensis sp. nov., a rhizobium isolated from a Lupinus angustifolius root nodule in Tunisia.</title>
        <authorList>
            <person name="Off K."/>
            <person name="Rejili M."/>
            <person name="Mars M."/>
            <person name="Brachmann A."/>
            <person name="Marin M."/>
        </authorList>
    </citation>
    <scope>NUCLEOTIDE SEQUENCE [LARGE SCALE GENOMIC DNA]</scope>
    <source>
        <strain evidence="2">aSej3</strain>
    </source>
</reference>
<keyword evidence="2" id="KW-1185">Reference proteome</keyword>
<gene>
    <name evidence="1" type="ORF">FXV83_31135</name>
</gene>
<evidence type="ECO:0000313" key="1">
    <source>
        <dbReference type="EMBL" id="TYO62759.1"/>
    </source>
</evidence>
<comment type="caution">
    <text evidence="1">The sequence shown here is derived from an EMBL/GenBank/DDBJ whole genome shotgun (WGS) entry which is preliminary data.</text>
</comment>
<sequence length="78" mass="8343">MRAGLSPRRHCEELLRRSNPDCRGGYILDCFAALAMTNVVTFCATAFNENPVTAAGCGRCGGGGFSGREHPRGRGGRR</sequence>
<organism evidence="1 2">
    <name type="scientific">Bradyrhizobium hipponense</name>
    <dbReference type="NCBI Taxonomy" id="2605638"/>
    <lineage>
        <taxon>Bacteria</taxon>
        <taxon>Pseudomonadati</taxon>
        <taxon>Pseudomonadota</taxon>
        <taxon>Alphaproteobacteria</taxon>
        <taxon>Hyphomicrobiales</taxon>
        <taxon>Nitrobacteraceae</taxon>
        <taxon>Bradyrhizobium</taxon>
    </lineage>
</organism>
<dbReference type="AlphaFoldDB" id="A0A5S4YR06"/>
<proteinExistence type="predicted"/>
<accession>A0A5S4YR06</accession>
<dbReference type="Proteomes" id="UP000324797">
    <property type="component" value="Unassembled WGS sequence"/>
</dbReference>
<dbReference type="EMBL" id="VSTH01000124">
    <property type="protein sequence ID" value="TYO62759.1"/>
    <property type="molecule type" value="Genomic_DNA"/>
</dbReference>
<name>A0A5S4YR06_9BRAD</name>
<protein>
    <submittedName>
        <fullName evidence="1">Uncharacterized protein</fullName>
    </submittedName>
</protein>
<evidence type="ECO:0000313" key="2">
    <source>
        <dbReference type="Proteomes" id="UP000324797"/>
    </source>
</evidence>